<name>A0ABY1EII3_9MICO</name>
<dbReference type="Proteomes" id="UP000199681">
    <property type="component" value="Unassembled WGS sequence"/>
</dbReference>
<protein>
    <submittedName>
        <fullName evidence="1">Uncharacterized protein</fullName>
    </submittedName>
</protein>
<reference evidence="1 2" key="1">
    <citation type="submission" date="2016-10" db="EMBL/GenBank/DDBJ databases">
        <authorList>
            <person name="Varghese N."/>
            <person name="Submissions S."/>
        </authorList>
    </citation>
    <scope>NUCLEOTIDE SEQUENCE [LARGE SCALE GENOMIC DNA]</scope>
    <source>
        <strain evidence="1 2">GMCC 1.11211</strain>
    </source>
</reference>
<accession>A0ABY1EII3</accession>
<dbReference type="EMBL" id="FOPW01000026">
    <property type="protein sequence ID" value="SFH98763.1"/>
    <property type="molecule type" value="Genomic_DNA"/>
</dbReference>
<keyword evidence="2" id="KW-1185">Reference proteome</keyword>
<organism evidence="1 2">
    <name type="scientific">Cryobacterium levicorallinum</name>
    <dbReference type="NCBI Taxonomy" id="995038"/>
    <lineage>
        <taxon>Bacteria</taxon>
        <taxon>Bacillati</taxon>
        <taxon>Actinomycetota</taxon>
        <taxon>Actinomycetes</taxon>
        <taxon>Micrococcales</taxon>
        <taxon>Microbacteriaceae</taxon>
        <taxon>Cryobacterium</taxon>
    </lineage>
</organism>
<gene>
    <name evidence="1" type="ORF">SAMN05216274_12633</name>
</gene>
<evidence type="ECO:0000313" key="2">
    <source>
        <dbReference type="Proteomes" id="UP000199681"/>
    </source>
</evidence>
<evidence type="ECO:0000313" key="1">
    <source>
        <dbReference type="EMBL" id="SFH98763.1"/>
    </source>
</evidence>
<proteinExistence type="predicted"/>
<sequence>MCLSVRNFERFSLTIARWFVTLLFQRSNPGNYTTARDVTACRFIDRTTGRVADKEYIDICRSVPRLPRTAGGPGTINECLIDSGYP</sequence>
<comment type="caution">
    <text evidence="1">The sequence shown here is derived from an EMBL/GenBank/DDBJ whole genome shotgun (WGS) entry which is preliminary data.</text>
</comment>